<organism evidence="1 2">
    <name type="scientific">Digitaria exilis</name>
    <dbReference type="NCBI Taxonomy" id="1010633"/>
    <lineage>
        <taxon>Eukaryota</taxon>
        <taxon>Viridiplantae</taxon>
        <taxon>Streptophyta</taxon>
        <taxon>Embryophyta</taxon>
        <taxon>Tracheophyta</taxon>
        <taxon>Spermatophyta</taxon>
        <taxon>Magnoliopsida</taxon>
        <taxon>Liliopsida</taxon>
        <taxon>Poales</taxon>
        <taxon>Poaceae</taxon>
        <taxon>PACMAD clade</taxon>
        <taxon>Panicoideae</taxon>
        <taxon>Panicodae</taxon>
        <taxon>Paniceae</taxon>
        <taxon>Anthephorinae</taxon>
        <taxon>Digitaria</taxon>
    </lineage>
</organism>
<dbReference type="AlphaFoldDB" id="A0A835EF39"/>
<reference evidence="1" key="1">
    <citation type="submission" date="2020-07" db="EMBL/GenBank/DDBJ databases">
        <title>Genome sequence and genetic diversity analysis of an under-domesticated orphan crop, white fonio (Digitaria exilis).</title>
        <authorList>
            <person name="Bennetzen J.L."/>
            <person name="Chen S."/>
            <person name="Ma X."/>
            <person name="Wang X."/>
            <person name="Yssel A.E.J."/>
            <person name="Chaluvadi S.R."/>
            <person name="Johnson M."/>
            <person name="Gangashetty P."/>
            <person name="Hamidou F."/>
            <person name="Sanogo M.D."/>
            <person name="Zwaenepoel A."/>
            <person name="Wallace J."/>
            <person name="Van De Peer Y."/>
            <person name="Van Deynze A."/>
        </authorList>
    </citation>
    <scope>NUCLEOTIDE SEQUENCE</scope>
    <source>
        <tissue evidence="1">Leaves</tissue>
    </source>
</reference>
<sequence length="66" mass="7432">MVNNAIEDGTKIALKFCTRNWCGHIICYCCQNELICYSTREDCQANCPTCTPECPPQPSPSIKPYN</sequence>
<evidence type="ECO:0000313" key="1">
    <source>
        <dbReference type="EMBL" id="KAF8683587.1"/>
    </source>
</evidence>
<keyword evidence="2" id="KW-1185">Reference proteome</keyword>
<evidence type="ECO:0000313" key="2">
    <source>
        <dbReference type="Proteomes" id="UP000636709"/>
    </source>
</evidence>
<dbReference type="Proteomes" id="UP000636709">
    <property type="component" value="Unassembled WGS sequence"/>
</dbReference>
<accession>A0A835EF39</accession>
<name>A0A835EF39_9POAL</name>
<comment type="caution">
    <text evidence="1">The sequence shown here is derived from an EMBL/GenBank/DDBJ whole genome shotgun (WGS) entry which is preliminary data.</text>
</comment>
<protein>
    <submittedName>
        <fullName evidence="1">Uncharacterized protein</fullName>
    </submittedName>
</protein>
<proteinExistence type="predicted"/>
<gene>
    <name evidence="1" type="ORF">HU200_044506</name>
</gene>
<dbReference type="EMBL" id="JACEFO010002102">
    <property type="protein sequence ID" value="KAF8683587.1"/>
    <property type="molecule type" value="Genomic_DNA"/>
</dbReference>